<evidence type="ECO:0000313" key="2">
    <source>
        <dbReference type="EMBL" id="OLF15222.1"/>
    </source>
</evidence>
<dbReference type="Gene3D" id="3.30.2130.30">
    <property type="match status" value="1"/>
</dbReference>
<keyword evidence="2" id="KW-0808">Transferase</keyword>
<dbReference type="AlphaFoldDB" id="A0A1Q8CLI1"/>
<organism evidence="2 3">
    <name type="scientific">Actinophytocola xanthii</name>
    <dbReference type="NCBI Taxonomy" id="1912961"/>
    <lineage>
        <taxon>Bacteria</taxon>
        <taxon>Bacillati</taxon>
        <taxon>Actinomycetota</taxon>
        <taxon>Actinomycetes</taxon>
        <taxon>Pseudonocardiales</taxon>
        <taxon>Pseudonocardiaceae</taxon>
    </lineage>
</organism>
<comment type="caution">
    <text evidence="2">The sequence shown here is derived from an EMBL/GenBank/DDBJ whole genome shotgun (WGS) entry which is preliminary data.</text>
</comment>
<dbReference type="Gene3D" id="3.40.50.150">
    <property type="entry name" value="Vaccinia Virus protein VP39"/>
    <property type="match status" value="1"/>
</dbReference>
<dbReference type="InterPro" id="IPR002052">
    <property type="entry name" value="DNA_methylase_N6_adenine_CS"/>
</dbReference>
<dbReference type="PANTHER" id="PTHR14911:SF13">
    <property type="entry name" value="TRNA (GUANINE(6)-N2)-METHYLTRANSFERASE THUMP3"/>
    <property type="match status" value="1"/>
</dbReference>
<dbReference type="PANTHER" id="PTHR14911">
    <property type="entry name" value="THUMP DOMAIN-CONTAINING"/>
    <property type="match status" value="1"/>
</dbReference>
<dbReference type="InterPro" id="IPR000241">
    <property type="entry name" value="RlmKL-like_Mtase"/>
</dbReference>
<dbReference type="PROSITE" id="PS00092">
    <property type="entry name" value="N6_MTASE"/>
    <property type="match status" value="1"/>
</dbReference>
<keyword evidence="2" id="KW-0489">Methyltransferase</keyword>
<dbReference type="Proteomes" id="UP000185596">
    <property type="component" value="Unassembled WGS sequence"/>
</dbReference>
<dbReference type="STRING" id="1912961.BU204_23115"/>
<proteinExistence type="predicted"/>
<dbReference type="InterPro" id="IPR029063">
    <property type="entry name" value="SAM-dependent_MTases_sf"/>
</dbReference>
<sequence>MARTVRGVEFVVVEEIHDLGLGRVVHVGHREVWFDCPDPGPALLGLRCVDDLFLLAATAEGLGRGRDLRPLAKAAAAVDVPALLALRRHVAGVSQVDTVDVSASFLGRRAFTRYDLEDAVGEPLAAATGLSYRSRRVGVPPPGLSWRVTVADDRAVLALRLARRPLHRRAYRRVTRPGSLHPPLAAAMLRLAGPLEGRRLLDPCCGVGTIPLEAGAAPDALVATDHDPAAVAAARANGLSSAGLADAGRLPVGSGAVDVVVSNPPWNRQVPAGGLLARRPDRFWRELRRVLRPGGRAVLLLPADLRPGLPVLARHPVSLSGRHPEVLVMTRD</sequence>
<dbReference type="GO" id="GO:0003676">
    <property type="term" value="F:nucleic acid binding"/>
    <property type="evidence" value="ECO:0007669"/>
    <property type="project" value="InterPro"/>
</dbReference>
<dbReference type="PRINTS" id="PR00507">
    <property type="entry name" value="N12N6MTFRASE"/>
</dbReference>
<feature type="domain" description="Ribosomal RNA large subunit methyltransferase K/L-like methyltransferase" evidence="1">
    <location>
        <begin position="169"/>
        <end position="303"/>
    </location>
</feature>
<dbReference type="GO" id="GO:0030488">
    <property type="term" value="P:tRNA methylation"/>
    <property type="evidence" value="ECO:0007669"/>
    <property type="project" value="TreeGrafter"/>
</dbReference>
<accession>A0A1Q8CLI1</accession>
<dbReference type="EMBL" id="MSIE01000044">
    <property type="protein sequence ID" value="OLF15222.1"/>
    <property type="molecule type" value="Genomic_DNA"/>
</dbReference>
<dbReference type="Pfam" id="PF01170">
    <property type="entry name" value="UPF0020"/>
    <property type="match status" value="1"/>
</dbReference>
<dbReference type="GO" id="GO:0016423">
    <property type="term" value="F:tRNA (guanine) methyltransferase activity"/>
    <property type="evidence" value="ECO:0007669"/>
    <property type="project" value="TreeGrafter"/>
</dbReference>
<dbReference type="CDD" id="cd02440">
    <property type="entry name" value="AdoMet_MTases"/>
    <property type="match status" value="1"/>
</dbReference>
<dbReference type="SUPFAM" id="SSF53335">
    <property type="entry name" value="S-adenosyl-L-methionine-dependent methyltransferases"/>
    <property type="match status" value="1"/>
</dbReference>
<protein>
    <submittedName>
        <fullName evidence="2">RNA methyltransferase</fullName>
    </submittedName>
</protein>
<reference evidence="2 3" key="1">
    <citation type="submission" date="2016-12" db="EMBL/GenBank/DDBJ databases">
        <title>The draft genome sequence of Actinophytocola sp. 11-183.</title>
        <authorList>
            <person name="Wang W."/>
            <person name="Yuan L."/>
        </authorList>
    </citation>
    <scope>NUCLEOTIDE SEQUENCE [LARGE SCALE GENOMIC DNA]</scope>
    <source>
        <strain evidence="2 3">11-183</strain>
    </source>
</reference>
<evidence type="ECO:0000313" key="3">
    <source>
        <dbReference type="Proteomes" id="UP000185596"/>
    </source>
</evidence>
<keyword evidence="3" id="KW-1185">Reference proteome</keyword>
<evidence type="ECO:0000259" key="1">
    <source>
        <dbReference type="Pfam" id="PF01170"/>
    </source>
</evidence>
<gene>
    <name evidence="2" type="ORF">BU204_23115</name>
</gene>
<name>A0A1Q8CLI1_9PSEU</name>